<reference evidence="2 3" key="1">
    <citation type="submission" date="2019-08" db="EMBL/GenBank/DDBJ databases">
        <title>Bacillus genomes from the desert of Cuatro Cienegas, Coahuila.</title>
        <authorList>
            <person name="Olmedo-Alvarez G."/>
        </authorList>
    </citation>
    <scope>NUCLEOTIDE SEQUENCE [LARGE SCALE GENOMIC DNA]</scope>
    <source>
        <strain evidence="2 3">CH128b_4D</strain>
    </source>
</reference>
<dbReference type="EMBL" id="VTEG01000006">
    <property type="protein sequence ID" value="TYR99328.1"/>
    <property type="molecule type" value="Genomic_DNA"/>
</dbReference>
<name>A0A5D4MCW6_9BACI</name>
<evidence type="ECO:0000313" key="3">
    <source>
        <dbReference type="Proteomes" id="UP000325182"/>
    </source>
</evidence>
<sequence length="66" mass="7006">MHYYLLLFLAAIGAGFSLLYVTGVAAAGFLGPLAAPLAGLAVIVIVVFSLVIFYLAVKELLHRRSL</sequence>
<organism evidence="2 3">
    <name type="scientific">Rossellomorea vietnamensis</name>
    <dbReference type="NCBI Taxonomy" id="218284"/>
    <lineage>
        <taxon>Bacteria</taxon>
        <taxon>Bacillati</taxon>
        <taxon>Bacillota</taxon>
        <taxon>Bacilli</taxon>
        <taxon>Bacillales</taxon>
        <taxon>Bacillaceae</taxon>
        <taxon>Rossellomorea</taxon>
    </lineage>
</organism>
<feature type="transmembrane region" description="Helical" evidence="1">
    <location>
        <begin position="36"/>
        <end position="57"/>
    </location>
</feature>
<evidence type="ECO:0000313" key="2">
    <source>
        <dbReference type="EMBL" id="TYR99328.1"/>
    </source>
</evidence>
<dbReference type="AlphaFoldDB" id="A0A5D4MCW6"/>
<evidence type="ECO:0000256" key="1">
    <source>
        <dbReference type="SAM" id="Phobius"/>
    </source>
</evidence>
<keyword evidence="1" id="KW-1133">Transmembrane helix</keyword>
<keyword evidence="1" id="KW-0812">Transmembrane</keyword>
<dbReference type="RefSeq" id="WP_113926673.1">
    <property type="nucleotide sequence ID" value="NZ_VTEG01000006.1"/>
</dbReference>
<keyword evidence="1" id="KW-0472">Membrane</keyword>
<accession>A0A5D4MCW6</accession>
<dbReference type="Proteomes" id="UP000325182">
    <property type="component" value="Unassembled WGS sequence"/>
</dbReference>
<protein>
    <submittedName>
        <fullName evidence="2">Uncharacterized protein</fullName>
    </submittedName>
</protein>
<proteinExistence type="predicted"/>
<gene>
    <name evidence="2" type="ORF">FZC84_11275</name>
</gene>
<comment type="caution">
    <text evidence="2">The sequence shown here is derived from an EMBL/GenBank/DDBJ whole genome shotgun (WGS) entry which is preliminary data.</text>
</comment>